<dbReference type="EMBL" id="JARIHO010000043">
    <property type="protein sequence ID" value="KAJ7325916.1"/>
    <property type="molecule type" value="Genomic_DNA"/>
</dbReference>
<protein>
    <submittedName>
        <fullName evidence="1">Uncharacterized protein</fullName>
    </submittedName>
</protein>
<comment type="caution">
    <text evidence="1">The sequence shown here is derived from an EMBL/GenBank/DDBJ whole genome shotgun (WGS) entry which is preliminary data.</text>
</comment>
<reference evidence="1" key="1">
    <citation type="submission" date="2023-03" db="EMBL/GenBank/DDBJ databases">
        <title>Massive genome expansion in bonnet fungi (Mycena s.s.) driven by repeated elements and novel gene families across ecological guilds.</title>
        <authorList>
            <consortium name="Lawrence Berkeley National Laboratory"/>
            <person name="Harder C.B."/>
            <person name="Miyauchi S."/>
            <person name="Viragh M."/>
            <person name="Kuo A."/>
            <person name="Thoen E."/>
            <person name="Andreopoulos B."/>
            <person name="Lu D."/>
            <person name="Skrede I."/>
            <person name="Drula E."/>
            <person name="Henrissat B."/>
            <person name="Morin E."/>
            <person name="Kohler A."/>
            <person name="Barry K."/>
            <person name="LaButti K."/>
            <person name="Morin E."/>
            <person name="Salamov A."/>
            <person name="Lipzen A."/>
            <person name="Mereny Z."/>
            <person name="Hegedus B."/>
            <person name="Baldrian P."/>
            <person name="Stursova M."/>
            <person name="Weitz H."/>
            <person name="Taylor A."/>
            <person name="Grigoriev I.V."/>
            <person name="Nagy L.G."/>
            <person name="Martin F."/>
            <person name="Kauserud H."/>
        </authorList>
    </citation>
    <scope>NUCLEOTIDE SEQUENCE</scope>
    <source>
        <strain evidence="1">CBHHK002</strain>
    </source>
</reference>
<sequence length="220" mass="25015">MDSKSPLVEAMGILCPEVNADLLSRERYSPHGETSFNGSGVLLDHHIYELILQYWNHKYSPQYIRSTDLTFELMNAGVNVLPSRGKKLTSFKHKTRTFGTFEKNDGNSSISFRHPSTGRKDAGFIRSMWTQVLQGQQRIFVVVQPHGEVLPADAAKTPYLTHTHFKCTVRYTHPPHPQPLLVIEPEHIISHIAYHSRPTGTYGIVRAITIFADSLHRDRD</sequence>
<evidence type="ECO:0000313" key="1">
    <source>
        <dbReference type="EMBL" id="KAJ7325916.1"/>
    </source>
</evidence>
<dbReference type="AlphaFoldDB" id="A0AAD6ZJL5"/>
<gene>
    <name evidence="1" type="ORF">DFH08DRAFT_968555</name>
</gene>
<keyword evidence="2" id="KW-1185">Reference proteome</keyword>
<organism evidence="1 2">
    <name type="scientific">Mycena albidolilacea</name>
    <dbReference type="NCBI Taxonomy" id="1033008"/>
    <lineage>
        <taxon>Eukaryota</taxon>
        <taxon>Fungi</taxon>
        <taxon>Dikarya</taxon>
        <taxon>Basidiomycota</taxon>
        <taxon>Agaricomycotina</taxon>
        <taxon>Agaricomycetes</taxon>
        <taxon>Agaricomycetidae</taxon>
        <taxon>Agaricales</taxon>
        <taxon>Marasmiineae</taxon>
        <taxon>Mycenaceae</taxon>
        <taxon>Mycena</taxon>
    </lineage>
</organism>
<name>A0AAD6ZJL5_9AGAR</name>
<accession>A0AAD6ZJL5</accession>
<dbReference type="Proteomes" id="UP001218218">
    <property type="component" value="Unassembled WGS sequence"/>
</dbReference>
<proteinExistence type="predicted"/>
<evidence type="ECO:0000313" key="2">
    <source>
        <dbReference type="Proteomes" id="UP001218218"/>
    </source>
</evidence>